<dbReference type="EC" id="6.1.1.4" evidence="9"/>
<evidence type="ECO:0000259" key="14">
    <source>
        <dbReference type="Pfam" id="PF13603"/>
    </source>
</evidence>
<dbReference type="InterPro" id="IPR015413">
    <property type="entry name" value="Methionyl/Leucyl_tRNA_Synth"/>
</dbReference>
<keyword evidence="5 9" id="KW-0067">ATP-binding</keyword>
<feature type="domain" description="Methionyl/Valyl/Leucyl/Isoleucyl-tRNA synthetase anticodon-binding" evidence="12">
    <location>
        <begin position="667"/>
        <end position="793"/>
    </location>
</feature>
<dbReference type="Pfam" id="PF00133">
    <property type="entry name" value="tRNA-synt_1"/>
    <property type="match status" value="1"/>
</dbReference>
<dbReference type="InterPro" id="IPR002300">
    <property type="entry name" value="aa-tRNA-synth_Ia"/>
</dbReference>
<dbReference type="FunFam" id="3.40.50.620:FF:000003">
    <property type="entry name" value="Leucine--tRNA ligase"/>
    <property type="match status" value="1"/>
</dbReference>
<dbReference type="GO" id="GO:0002161">
    <property type="term" value="F:aminoacyl-tRNA deacylase activity"/>
    <property type="evidence" value="ECO:0007669"/>
    <property type="project" value="InterPro"/>
</dbReference>
<dbReference type="EMBL" id="CP048685">
    <property type="protein sequence ID" value="QPJ60916.1"/>
    <property type="molecule type" value="Genomic_DNA"/>
</dbReference>
<dbReference type="SUPFAM" id="SSF47323">
    <property type="entry name" value="Anticodon-binding domain of a subclass of class I aminoacyl-tRNA synthetases"/>
    <property type="match status" value="1"/>
</dbReference>
<dbReference type="Gene3D" id="3.40.50.620">
    <property type="entry name" value="HUPs"/>
    <property type="match status" value="2"/>
</dbReference>
<gene>
    <name evidence="9" type="primary">leuS</name>
    <name evidence="15" type="ORF">G3M70_03030</name>
</gene>
<dbReference type="Pfam" id="PF13603">
    <property type="entry name" value="tRNA-synt_1_2"/>
    <property type="match status" value="1"/>
</dbReference>
<evidence type="ECO:0000256" key="3">
    <source>
        <dbReference type="ARBA" id="ARBA00022598"/>
    </source>
</evidence>
<evidence type="ECO:0000313" key="15">
    <source>
        <dbReference type="EMBL" id="QPJ60916.1"/>
    </source>
</evidence>
<keyword evidence="4 9" id="KW-0547">Nucleotide-binding</keyword>
<dbReference type="GO" id="GO:0005829">
    <property type="term" value="C:cytosol"/>
    <property type="evidence" value="ECO:0007669"/>
    <property type="project" value="TreeGrafter"/>
</dbReference>
<evidence type="ECO:0000313" key="16">
    <source>
        <dbReference type="Proteomes" id="UP000594688"/>
    </source>
</evidence>
<evidence type="ECO:0000256" key="7">
    <source>
        <dbReference type="ARBA" id="ARBA00023146"/>
    </source>
</evidence>
<dbReference type="KEGG" id="nli:G3M70_03030"/>
<dbReference type="Proteomes" id="UP000594688">
    <property type="component" value="Chromosome"/>
</dbReference>
<evidence type="ECO:0000256" key="8">
    <source>
        <dbReference type="ARBA" id="ARBA00047469"/>
    </source>
</evidence>
<feature type="short sequence motif" description="'HIGH' region" evidence="9">
    <location>
        <begin position="41"/>
        <end position="51"/>
    </location>
</feature>
<reference evidence="15 16" key="1">
    <citation type="submission" date="2020-02" db="EMBL/GenBank/DDBJ databases">
        <title>Genomic and physiological characterization of two novel Nitrospinaceae genera.</title>
        <authorList>
            <person name="Mueller A.J."/>
            <person name="Jung M.-Y."/>
            <person name="Strachan C.R."/>
            <person name="Herbold C.W."/>
            <person name="Kirkegaard R.H."/>
            <person name="Daims H."/>
        </authorList>
    </citation>
    <scope>NUCLEOTIDE SEQUENCE [LARGE SCALE GENOMIC DNA]</scope>
    <source>
        <strain evidence="15">EB</strain>
    </source>
</reference>
<dbReference type="PANTHER" id="PTHR43740">
    <property type="entry name" value="LEUCYL-TRNA SYNTHETASE"/>
    <property type="match status" value="1"/>
</dbReference>
<dbReference type="PRINTS" id="PR00985">
    <property type="entry name" value="TRNASYNTHLEU"/>
</dbReference>
<dbReference type="PROSITE" id="PS00178">
    <property type="entry name" value="AA_TRNA_LIGASE_I"/>
    <property type="match status" value="1"/>
</dbReference>
<dbReference type="GO" id="GO:0005524">
    <property type="term" value="F:ATP binding"/>
    <property type="evidence" value="ECO:0007669"/>
    <property type="project" value="UniProtKB-UniRule"/>
</dbReference>
<dbReference type="GO" id="GO:0006429">
    <property type="term" value="P:leucyl-tRNA aminoacylation"/>
    <property type="evidence" value="ECO:0007669"/>
    <property type="project" value="UniProtKB-UniRule"/>
</dbReference>
<keyword evidence="7 9" id="KW-0030">Aminoacyl-tRNA synthetase</keyword>
<dbReference type="InterPro" id="IPR013155">
    <property type="entry name" value="M/V/L/I-tRNA-synth_anticd-bd"/>
</dbReference>
<sequence length="831" mass="94862">MQEYDFKDIEARWQAYWDTNKSFSVREDKDRPKYYLLEMFPYPSGRIHMGHVRNYTIGDALARFKRMQGFNVLHPIGWDAFGMPAENAAIKNNSHPWKWTLANIDTMRDQLKRLGLSYDWDRETATCTPEYYRWNQWCFLKFHERGLVYRKKSIVNWCEPCQTVLANEQVVDGKCWRCDNPVIDREQDGWFFKITEYADRLLEGCKELSGSWPEQVLTMQSNWIGKSFGAEVEFKVKDQDESILVFTTRPDTLYGATFMVLAPEHPLTTQLSRRTDQESAVDEFVARMKRMEKKDRTAEGGEKDGVFTGAYAINPLTGDPVPVWTANFVLMDYGTGAIMSVPAHDQRDFEFARKYKLPIRVVITPADGNLNADELETAFVSDGAMVQSGDFNGLAGQEARKTVCDHLNQQGIGKATVNFRLRDWGVSRQRYWGTPVPMVLCESCGTVPVPEDQLPVVLPTDVDLGDGGQSPLHTLESFYKVDCPKCGAAARRETDTLDTFICSSWYFDRYTSPHDEKHAFDPEASRYWMPVDQYIGGIEHAILHLLYSRFFHHIFRDMGLMHSPEPFDHLLTQGMVIKDGSKMSKSKGNVVDPDRIIEQYGADTARLFILFAAPPVKDLEWSDQGVEGCYRFLKRVWVIFQELAGSIREAGELPEANADISPPLKDLRRMTHITIKRVTDDTAVRMQFNTAIAAIMELVNHLYNFRDGWAKSEPTPEDRAVVKEALENLVLLLAPFAPHIAEDMWSALGYAETTDRAAWPVYNEALMQADEITIVVQINGKVRQKLTVPKAISEDDLKSKAMEDEKILPWVEGKTVRKTIVVPGKLVNIVV</sequence>
<dbReference type="Pfam" id="PF09334">
    <property type="entry name" value="tRNA-synt_1g"/>
    <property type="match status" value="1"/>
</dbReference>
<dbReference type="SUPFAM" id="SSF50677">
    <property type="entry name" value="ValRS/IleRS/LeuRS editing domain"/>
    <property type="match status" value="1"/>
</dbReference>
<evidence type="ECO:0000259" key="12">
    <source>
        <dbReference type="Pfam" id="PF08264"/>
    </source>
</evidence>
<protein>
    <recommendedName>
        <fullName evidence="9">Leucine--tRNA ligase</fullName>
        <ecNumber evidence="9">6.1.1.4</ecNumber>
    </recommendedName>
    <alternativeName>
        <fullName evidence="9">Leucyl-tRNA synthetase</fullName>
        <shortName evidence="9">LeuRS</shortName>
    </alternativeName>
</protein>
<proteinExistence type="inferred from homology"/>
<evidence type="ECO:0000256" key="10">
    <source>
        <dbReference type="RuleBase" id="RU363035"/>
    </source>
</evidence>
<feature type="domain" description="Methionyl/Leucyl tRNA synthetase" evidence="13">
    <location>
        <begin position="40"/>
        <end position="179"/>
    </location>
</feature>
<comment type="catalytic activity">
    <reaction evidence="8 9">
        <text>tRNA(Leu) + L-leucine + ATP = L-leucyl-tRNA(Leu) + AMP + diphosphate</text>
        <dbReference type="Rhea" id="RHEA:11688"/>
        <dbReference type="Rhea" id="RHEA-COMP:9613"/>
        <dbReference type="Rhea" id="RHEA-COMP:9622"/>
        <dbReference type="ChEBI" id="CHEBI:30616"/>
        <dbReference type="ChEBI" id="CHEBI:33019"/>
        <dbReference type="ChEBI" id="CHEBI:57427"/>
        <dbReference type="ChEBI" id="CHEBI:78442"/>
        <dbReference type="ChEBI" id="CHEBI:78494"/>
        <dbReference type="ChEBI" id="CHEBI:456215"/>
        <dbReference type="EC" id="6.1.1.4"/>
    </reaction>
</comment>
<dbReference type="PANTHER" id="PTHR43740:SF2">
    <property type="entry name" value="LEUCINE--TRNA LIGASE, MITOCHONDRIAL"/>
    <property type="match status" value="1"/>
</dbReference>
<name>A0A7T0FZK9_9BACT</name>
<evidence type="ECO:0000256" key="9">
    <source>
        <dbReference type="HAMAP-Rule" id="MF_00049"/>
    </source>
</evidence>
<dbReference type="Gene3D" id="1.10.730.10">
    <property type="entry name" value="Isoleucyl-tRNA Synthetase, Domain 1"/>
    <property type="match status" value="1"/>
</dbReference>
<evidence type="ECO:0000256" key="4">
    <source>
        <dbReference type="ARBA" id="ARBA00022741"/>
    </source>
</evidence>
<dbReference type="SUPFAM" id="SSF52374">
    <property type="entry name" value="Nucleotidylyl transferase"/>
    <property type="match status" value="1"/>
</dbReference>
<accession>A0A7T0FZK9</accession>
<dbReference type="InterPro" id="IPR002302">
    <property type="entry name" value="Leu-tRNA-ligase"/>
</dbReference>
<dbReference type="InterPro" id="IPR025709">
    <property type="entry name" value="Leu_tRNA-synth_edit"/>
</dbReference>
<keyword evidence="3 9" id="KW-0436">Ligase</keyword>
<dbReference type="InterPro" id="IPR009080">
    <property type="entry name" value="tRNAsynth_Ia_anticodon-bd"/>
</dbReference>
<evidence type="ECO:0000256" key="2">
    <source>
        <dbReference type="ARBA" id="ARBA00022490"/>
    </source>
</evidence>
<evidence type="ECO:0000259" key="13">
    <source>
        <dbReference type="Pfam" id="PF09334"/>
    </source>
</evidence>
<dbReference type="CDD" id="cd00812">
    <property type="entry name" value="LeuRS_core"/>
    <property type="match status" value="1"/>
</dbReference>
<dbReference type="CDD" id="cd07958">
    <property type="entry name" value="Anticodon_Ia_Leu_BEm"/>
    <property type="match status" value="1"/>
</dbReference>
<feature type="domain" description="Leucyl-tRNA synthetase editing" evidence="14">
    <location>
        <begin position="222"/>
        <end position="407"/>
    </location>
</feature>
<dbReference type="Pfam" id="PF08264">
    <property type="entry name" value="Anticodon_1"/>
    <property type="match status" value="1"/>
</dbReference>
<evidence type="ECO:0000256" key="5">
    <source>
        <dbReference type="ARBA" id="ARBA00022840"/>
    </source>
</evidence>
<organism evidence="15 16">
    <name type="scientific">Candidatus Nitronauta litoralis</name>
    <dbReference type="NCBI Taxonomy" id="2705533"/>
    <lineage>
        <taxon>Bacteria</taxon>
        <taxon>Pseudomonadati</taxon>
        <taxon>Nitrospinota/Tectimicrobiota group</taxon>
        <taxon>Nitrospinota</taxon>
        <taxon>Nitrospinia</taxon>
        <taxon>Nitrospinales</taxon>
        <taxon>Nitrospinaceae</taxon>
        <taxon>Candidatus Nitronauta</taxon>
    </lineage>
</organism>
<dbReference type="NCBIfam" id="TIGR00396">
    <property type="entry name" value="leuS_bact"/>
    <property type="match status" value="1"/>
</dbReference>
<dbReference type="InterPro" id="IPR014729">
    <property type="entry name" value="Rossmann-like_a/b/a_fold"/>
</dbReference>
<dbReference type="HAMAP" id="MF_00049_B">
    <property type="entry name" value="Leu_tRNA_synth_B"/>
    <property type="match status" value="1"/>
</dbReference>
<evidence type="ECO:0000259" key="11">
    <source>
        <dbReference type="Pfam" id="PF00133"/>
    </source>
</evidence>
<evidence type="ECO:0000256" key="1">
    <source>
        <dbReference type="ARBA" id="ARBA00005594"/>
    </source>
</evidence>
<dbReference type="InterPro" id="IPR009008">
    <property type="entry name" value="Val/Leu/Ile-tRNA-synth_edit"/>
</dbReference>
<evidence type="ECO:0000256" key="6">
    <source>
        <dbReference type="ARBA" id="ARBA00022917"/>
    </source>
</evidence>
<dbReference type="InterPro" id="IPR001412">
    <property type="entry name" value="aa-tRNA-synth_I_CS"/>
</dbReference>
<dbReference type="Gene3D" id="3.10.20.590">
    <property type="match status" value="1"/>
</dbReference>
<feature type="domain" description="Aminoacyl-tRNA synthetase class Ia" evidence="11">
    <location>
        <begin position="421"/>
        <end position="622"/>
    </location>
</feature>
<dbReference type="FunFam" id="3.40.50.620:FF:000056">
    <property type="entry name" value="Leucine--tRNA ligase"/>
    <property type="match status" value="1"/>
</dbReference>
<keyword evidence="6 9" id="KW-0648">Protein biosynthesis</keyword>
<dbReference type="FunFam" id="1.10.730.10:FF:000011">
    <property type="entry name" value="Leucine--tRNA ligase chloroplastic/mitochondrial"/>
    <property type="match status" value="1"/>
</dbReference>
<dbReference type="AlphaFoldDB" id="A0A7T0FZK9"/>
<feature type="binding site" evidence="9">
    <location>
        <position position="585"/>
    </location>
    <ligand>
        <name>ATP</name>
        <dbReference type="ChEBI" id="CHEBI:30616"/>
    </ligand>
</feature>
<dbReference type="GO" id="GO:0004823">
    <property type="term" value="F:leucine-tRNA ligase activity"/>
    <property type="evidence" value="ECO:0007669"/>
    <property type="project" value="UniProtKB-UniRule"/>
</dbReference>
<feature type="short sequence motif" description="'KMSKS' region" evidence="9">
    <location>
        <begin position="582"/>
        <end position="586"/>
    </location>
</feature>
<comment type="subcellular location">
    <subcellularLocation>
        <location evidence="9">Cytoplasm</location>
    </subcellularLocation>
</comment>
<keyword evidence="2 9" id="KW-0963">Cytoplasm</keyword>
<comment type="similarity">
    <text evidence="1 9 10">Belongs to the class-I aminoacyl-tRNA synthetase family.</text>
</comment>
<dbReference type="FunFam" id="3.10.20.590:FF:000001">
    <property type="entry name" value="Leucine--tRNA ligase"/>
    <property type="match status" value="1"/>
</dbReference>